<dbReference type="InParanoid" id="Q8TNK2"/>
<evidence type="ECO:0000313" key="3">
    <source>
        <dbReference type="EMBL" id="AAM05676.1"/>
    </source>
</evidence>
<dbReference type="PANTHER" id="PTHR43540">
    <property type="entry name" value="PEROXYUREIDOACRYLATE/UREIDOACRYLATE AMIDOHYDROLASE-RELATED"/>
    <property type="match status" value="1"/>
</dbReference>
<dbReference type="Proteomes" id="UP000002487">
    <property type="component" value="Chromosome"/>
</dbReference>
<dbReference type="InterPro" id="IPR036380">
    <property type="entry name" value="Isochorismatase-like_sf"/>
</dbReference>
<keyword evidence="4" id="KW-1185">Reference proteome</keyword>
<accession>Q8TNK2</accession>
<dbReference type="EMBL" id="AE010299">
    <property type="protein sequence ID" value="AAM05676.1"/>
    <property type="molecule type" value="Genomic_DNA"/>
</dbReference>
<dbReference type="STRING" id="188937.MA_2283"/>
<proteinExistence type="predicted"/>
<keyword evidence="1" id="KW-0378">Hydrolase</keyword>
<dbReference type="EnsemblBacteria" id="AAM05676">
    <property type="protein sequence ID" value="AAM05676"/>
    <property type="gene ID" value="MA_2283"/>
</dbReference>
<evidence type="ECO:0000313" key="4">
    <source>
        <dbReference type="Proteomes" id="UP000002487"/>
    </source>
</evidence>
<dbReference type="KEGG" id="mac:MA_2283"/>
<protein>
    <submittedName>
        <fullName evidence="3">Isochorismatase</fullName>
    </submittedName>
</protein>
<reference evidence="3 4" key="1">
    <citation type="journal article" date="2002" name="Genome Res.">
        <title>The genome of Methanosarcina acetivorans reveals extensive metabolic and physiological diversity.</title>
        <authorList>
            <person name="Galagan J.E."/>
            <person name="Nusbaum C."/>
            <person name="Roy A."/>
            <person name="Endrizzi M.G."/>
            <person name="Macdonald P."/>
            <person name="FitzHugh W."/>
            <person name="Calvo S."/>
            <person name="Engels R."/>
            <person name="Smirnov S."/>
            <person name="Atnoor D."/>
            <person name="Brown A."/>
            <person name="Allen N."/>
            <person name="Naylor J."/>
            <person name="Stange-Thomann N."/>
            <person name="DeArellano K."/>
            <person name="Johnson R."/>
            <person name="Linton L."/>
            <person name="McEwan P."/>
            <person name="McKernan K."/>
            <person name="Talamas J."/>
            <person name="Tirrell A."/>
            <person name="Ye W."/>
            <person name="Zimmer A."/>
            <person name="Barber R.D."/>
            <person name="Cann I."/>
            <person name="Graham D.E."/>
            <person name="Grahame D.A."/>
            <person name="Guss A."/>
            <person name="Hedderich R."/>
            <person name="Ingram-Smith C."/>
            <person name="Kuettner C.H."/>
            <person name="Krzycki J.A."/>
            <person name="Leigh J.A."/>
            <person name="Li W."/>
            <person name="Liu J."/>
            <person name="Mukhopadhyay B."/>
            <person name="Reeve J.N."/>
            <person name="Smith K."/>
            <person name="Springer T.A."/>
            <person name="Umayam L.A."/>
            <person name="White O."/>
            <person name="White R.H."/>
            <person name="de Macario E.C."/>
            <person name="Ferry J.G."/>
            <person name="Jarrell K.F."/>
            <person name="Jing H."/>
            <person name="Macario A.J.L."/>
            <person name="Paulsen I."/>
            <person name="Pritchett M."/>
            <person name="Sowers K.R."/>
            <person name="Swanson R.V."/>
            <person name="Zinder S.H."/>
            <person name="Lander E."/>
            <person name="Metcalf W.W."/>
            <person name="Birren B."/>
        </authorList>
    </citation>
    <scope>NUCLEOTIDE SEQUENCE [LARGE SCALE GENOMIC DNA]</scope>
    <source>
        <strain evidence="4">ATCC 35395 / DSM 2834 / JCM 12185 / C2A</strain>
    </source>
</reference>
<dbReference type="CDD" id="cd00431">
    <property type="entry name" value="cysteine_hydrolases"/>
    <property type="match status" value="1"/>
</dbReference>
<dbReference type="Gene3D" id="3.40.50.850">
    <property type="entry name" value="Isochorismatase-like"/>
    <property type="match status" value="1"/>
</dbReference>
<evidence type="ECO:0000256" key="1">
    <source>
        <dbReference type="ARBA" id="ARBA00022801"/>
    </source>
</evidence>
<dbReference type="PhylomeDB" id="Q8TNK2"/>
<gene>
    <name evidence="3" type="ordered locus">MA_2283</name>
</gene>
<dbReference type="RefSeq" id="WP_011022262.1">
    <property type="nucleotide sequence ID" value="NC_003552.1"/>
</dbReference>
<dbReference type="InterPro" id="IPR000868">
    <property type="entry name" value="Isochorismatase-like_dom"/>
</dbReference>
<feature type="domain" description="Isochorismatase-like" evidence="2">
    <location>
        <begin position="1"/>
        <end position="157"/>
    </location>
</feature>
<organism evidence="3 4">
    <name type="scientific">Methanosarcina acetivorans (strain ATCC 35395 / DSM 2834 / JCM 12185 / C2A)</name>
    <dbReference type="NCBI Taxonomy" id="188937"/>
    <lineage>
        <taxon>Archaea</taxon>
        <taxon>Methanobacteriati</taxon>
        <taxon>Methanobacteriota</taxon>
        <taxon>Stenosarchaea group</taxon>
        <taxon>Methanomicrobia</taxon>
        <taxon>Methanosarcinales</taxon>
        <taxon>Methanosarcinaceae</taxon>
        <taxon>Methanosarcina</taxon>
    </lineage>
</organism>
<dbReference type="PANTHER" id="PTHR43540:SF16">
    <property type="entry name" value="ISOCHORISMATASE-LIKE DOMAIN-CONTAINING PROTEIN"/>
    <property type="match status" value="1"/>
</dbReference>
<sequence>MIENTKKAIEKARAAGIPVIHTIMNIRLEVLPDMGLWKTAKHMEFATTKPEKREFEFGIVEEFTPQPEDIVVIKYNTLDAFHNTDLDQILKGLKCDTLLLTGVATNLCFEITFRSAFNRGYKCVVLSDCTASINEEFQKFAVEGIFPMFGEVCTVDELEIVS</sequence>
<dbReference type="OrthoDB" id="9194at2157"/>
<dbReference type="Pfam" id="PF00857">
    <property type="entry name" value="Isochorismatase"/>
    <property type="match status" value="1"/>
</dbReference>
<dbReference type="SUPFAM" id="SSF52499">
    <property type="entry name" value="Isochorismatase-like hydrolases"/>
    <property type="match status" value="1"/>
</dbReference>
<dbReference type="HOGENOM" id="CLU_068979_8_2_2"/>
<evidence type="ECO:0000259" key="2">
    <source>
        <dbReference type="Pfam" id="PF00857"/>
    </source>
</evidence>
<dbReference type="AlphaFoldDB" id="Q8TNK2"/>
<name>Q8TNK2_METAC</name>
<dbReference type="InterPro" id="IPR050272">
    <property type="entry name" value="Isochorismatase-like_hydrls"/>
</dbReference>
<dbReference type="GO" id="GO:0016787">
    <property type="term" value="F:hydrolase activity"/>
    <property type="evidence" value="ECO:0007669"/>
    <property type="project" value="UniProtKB-KW"/>
</dbReference>
<dbReference type="GeneID" id="25392946"/>